<sequence>MEVATIQKKANIYTATFKRLFPTSVEKVWEAITSPVNLSKWLAEAETELKPGGPFTLTFTKTDGNVMAGEIKKVQAPHLIEFLWDTDGLEQSTVRWEIHSNHEGSMFVLTQTFEDITQMPTMLAGWQVHLKMLSHFLNGDETDFPWSLWDEWHQTYAEMVMEYV</sequence>
<name>A0ABP3FTM6_9BACI</name>
<keyword evidence="4" id="KW-1185">Reference proteome</keyword>
<accession>A0ABP3FTM6</accession>
<dbReference type="Pfam" id="PF08327">
    <property type="entry name" value="AHSA1"/>
    <property type="match status" value="1"/>
</dbReference>
<reference evidence="4" key="1">
    <citation type="journal article" date="2019" name="Int. J. Syst. Evol. Microbiol.">
        <title>The Global Catalogue of Microorganisms (GCM) 10K type strain sequencing project: providing services to taxonomists for standard genome sequencing and annotation.</title>
        <authorList>
            <consortium name="The Broad Institute Genomics Platform"/>
            <consortium name="The Broad Institute Genome Sequencing Center for Infectious Disease"/>
            <person name="Wu L."/>
            <person name="Ma J."/>
        </authorList>
    </citation>
    <scope>NUCLEOTIDE SEQUENCE [LARGE SCALE GENOMIC DNA]</scope>
    <source>
        <strain evidence="4">JCM 9731</strain>
    </source>
</reference>
<dbReference type="RefSeq" id="WP_343797504.1">
    <property type="nucleotide sequence ID" value="NZ_BAAADJ010000014.1"/>
</dbReference>
<dbReference type="EMBL" id="BAAADJ010000014">
    <property type="protein sequence ID" value="GAA0324054.1"/>
    <property type="molecule type" value="Genomic_DNA"/>
</dbReference>
<dbReference type="InterPro" id="IPR023393">
    <property type="entry name" value="START-like_dom_sf"/>
</dbReference>
<gene>
    <name evidence="3" type="ORF">GCM10008967_13250</name>
</gene>
<comment type="similarity">
    <text evidence="1">Belongs to the AHA1 family.</text>
</comment>
<proteinExistence type="inferred from homology"/>
<evidence type="ECO:0000313" key="3">
    <source>
        <dbReference type="EMBL" id="GAA0324054.1"/>
    </source>
</evidence>
<evidence type="ECO:0000256" key="1">
    <source>
        <dbReference type="ARBA" id="ARBA00006817"/>
    </source>
</evidence>
<dbReference type="SUPFAM" id="SSF55961">
    <property type="entry name" value="Bet v1-like"/>
    <property type="match status" value="1"/>
</dbReference>
<organism evidence="3 4">
    <name type="scientific">Bacillus carboniphilus</name>
    <dbReference type="NCBI Taxonomy" id="86663"/>
    <lineage>
        <taxon>Bacteria</taxon>
        <taxon>Bacillati</taxon>
        <taxon>Bacillota</taxon>
        <taxon>Bacilli</taxon>
        <taxon>Bacillales</taxon>
        <taxon>Bacillaceae</taxon>
        <taxon>Bacillus</taxon>
    </lineage>
</organism>
<protein>
    <recommendedName>
        <fullName evidence="2">Activator of Hsp90 ATPase homologue 1/2-like C-terminal domain-containing protein</fullName>
    </recommendedName>
</protein>
<feature type="domain" description="Activator of Hsp90 ATPase homologue 1/2-like C-terminal" evidence="2">
    <location>
        <begin position="23"/>
        <end position="137"/>
    </location>
</feature>
<dbReference type="Gene3D" id="3.30.530.20">
    <property type="match status" value="1"/>
</dbReference>
<evidence type="ECO:0000313" key="4">
    <source>
        <dbReference type="Proteomes" id="UP001500782"/>
    </source>
</evidence>
<dbReference type="InterPro" id="IPR013538">
    <property type="entry name" value="ASHA1/2-like_C"/>
</dbReference>
<dbReference type="CDD" id="cd08899">
    <property type="entry name" value="SRPBCC_CalC_Aha1-like_6"/>
    <property type="match status" value="1"/>
</dbReference>
<comment type="caution">
    <text evidence="3">The sequence shown here is derived from an EMBL/GenBank/DDBJ whole genome shotgun (WGS) entry which is preliminary data.</text>
</comment>
<dbReference type="Proteomes" id="UP001500782">
    <property type="component" value="Unassembled WGS sequence"/>
</dbReference>
<evidence type="ECO:0000259" key="2">
    <source>
        <dbReference type="Pfam" id="PF08327"/>
    </source>
</evidence>